<gene>
    <name evidence="1" type="ORF">N7E81_02870</name>
</gene>
<dbReference type="EMBL" id="CP106735">
    <property type="protein sequence ID" value="UXX80047.1"/>
    <property type="molecule type" value="Genomic_DNA"/>
</dbReference>
<keyword evidence="2" id="KW-1185">Reference proteome</keyword>
<dbReference type="RefSeq" id="WP_263051777.1">
    <property type="nucleotide sequence ID" value="NZ_CP106735.1"/>
</dbReference>
<evidence type="ECO:0008006" key="3">
    <source>
        <dbReference type="Google" id="ProtNLM"/>
    </source>
</evidence>
<evidence type="ECO:0000313" key="1">
    <source>
        <dbReference type="EMBL" id="UXX80047.1"/>
    </source>
</evidence>
<proteinExistence type="predicted"/>
<evidence type="ECO:0000313" key="2">
    <source>
        <dbReference type="Proteomes" id="UP001062165"/>
    </source>
</evidence>
<reference evidence="1" key="1">
    <citation type="submission" date="2022-10" db="EMBL/GenBank/DDBJ databases">
        <title>Comparative genomics and taxonomic characterization of three novel marine species of genus Reichenbachiella exhibiting antioxidant and polysaccharide degradation activities.</title>
        <authorList>
            <person name="Muhammad N."/>
            <person name="Lee Y.-J."/>
            <person name="Ko J."/>
            <person name="Kim S.-G."/>
        </authorList>
    </citation>
    <scope>NUCLEOTIDE SEQUENCE</scope>
    <source>
        <strain evidence="1">Wsw4-B4</strain>
    </source>
</reference>
<sequence length="80" mass="9376">MKNLSLKLEEDIFDDTEFILSEINKKRNKYINEAVAFYNKLYKRKLMRSRLVVESAAAYGGSMEVLSEFEALEDDLDFLD</sequence>
<accession>A0ABY6D1L1</accession>
<dbReference type="Proteomes" id="UP001062165">
    <property type="component" value="Chromosome"/>
</dbReference>
<protein>
    <recommendedName>
        <fullName evidence="3">CopG family transcriptional regulator / antitoxin EndoAI</fullName>
    </recommendedName>
</protein>
<organism evidence="1 2">
    <name type="scientific">Reichenbachiella carrageenanivorans</name>
    <dbReference type="NCBI Taxonomy" id="2979869"/>
    <lineage>
        <taxon>Bacteria</taxon>
        <taxon>Pseudomonadati</taxon>
        <taxon>Bacteroidota</taxon>
        <taxon>Cytophagia</taxon>
        <taxon>Cytophagales</taxon>
        <taxon>Reichenbachiellaceae</taxon>
        <taxon>Reichenbachiella</taxon>
    </lineage>
</organism>
<name>A0ABY6D1L1_9BACT</name>